<dbReference type="Gene3D" id="2.30.42.10">
    <property type="match status" value="1"/>
</dbReference>
<gene>
    <name evidence="2" type="ORF">LSH36_606g01050</name>
</gene>
<name>A0AAD9J5I6_9ANNE</name>
<evidence type="ECO:0000313" key="2">
    <source>
        <dbReference type="EMBL" id="KAK2146451.1"/>
    </source>
</evidence>
<dbReference type="AlphaFoldDB" id="A0AAD9J5I6"/>
<dbReference type="EMBL" id="JAODUP010000606">
    <property type="protein sequence ID" value="KAK2146451.1"/>
    <property type="molecule type" value="Genomic_DNA"/>
</dbReference>
<dbReference type="Proteomes" id="UP001208570">
    <property type="component" value="Unassembled WGS sequence"/>
</dbReference>
<dbReference type="Pfam" id="PF17820">
    <property type="entry name" value="PDZ_6"/>
    <property type="match status" value="1"/>
</dbReference>
<evidence type="ECO:0000259" key="1">
    <source>
        <dbReference type="SMART" id="SM00228"/>
    </source>
</evidence>
<sequence>MTRSGSTTQNDHVFVGHPVYRDKCLDFGMKLSSDKRHVIEWIDKDGLACECGVSVGDEILTVNNMPITRWASDVLLKLLSIINVTNFELTLSPSDDVLKKKGLIRHITINLMLDKNSE</sequence>
<organism evidence="2 3">
    <name type="scientific">Paralvinella palmiformis</name>
    <dbReference type="NCBI Taxonomy" id="53620"/>
    <lineage>
        <taxon>Eukaryota</taxon>
        <taxon>Metazoa</taxon>
        <taxon>Spiralia</taxon>
        <taxon>Lophotrochozoa</taxon>
        <taxon>Annelida</taxon>
        <taxon>Polychaeta</taxon>
        <taxon>Sedentaria</taxon>
        <taxon>Canalipalpata</taxon>
        <taxon>Terebellida</taxon>
        <taxon>Terebelliformia</taxon>
        <taxon>Alvinellidae</taxon>
        <taxon>Paralvinella</taxon>
    </lineage>
</organism>
<keyword evidence="3" id="KW-1185">Reference proteome</keyword>
<dbReference type="SMART" id="SM00228">
    <property type="entry name" value="PDZ"/>
    <property type="match status" value="1"/>
</dbReference>
<evidence type="ECO:0000313" key="3">
    <source>
        <dbReference type="Proteomes" id="UP001208570"/>
    </source>
</evidence>
<feature type="domain" description="PDZ" evidence="1">
    <location>
        <begin position="25"/>
        <end position="95"/>
    </location>
</feature>
<comment type="caution">
    <text evidence="2">The sequence shown here is derived from an EMBL/GenBank/DDBJ whole genome shotgun (WGS) entry which is preliminary data.</text>
</comment>
<reference evidence="2" key="1">
    <citation type="journal article" date="2023" name="Mol. Biol. Evol.">
        <title>Third-Generation Sequencing Reveals the Adaptive Role of the Epigenome in Three Deep-Sea Polychaetes.</title>
        <authorList>
            <person name="Perez M."/>
            <person name="Aroh O."/>
            <person name="Sun Y."/>
            <person name="Lan Y."/>
            <person name="Juniper S.K."/>
            <person name="Young C.R."/>
            <person name="Angers B."/>
            <person name="Qian P.Y."/>
        </authorList>
    </citation>
    <scope>NUCLEOTIDE SEQUENCE</scope>
    <source>
        <strain evidence="2">P08H-3</strain>
    </source>
</reference>
<dbReference type="InterPro" id="IPR036034">
    <property type="entry name" value="PDZ_sf"/>
</dbReference>
<dbReference type="InterPro" id="IPR001478">
    <property type="entry name" value="PDZ"/>
</dbReference>
<accession>A0AAD9J5I6</accession>
<protein>
    <recommendedName>
        <fullName evidence="1">PDZ domain-containing protein</fullName>
    </recommendedName>
</protein>
<dbReference type="SUPFAM" id="SSF50156">
    <property type="entry name" value="PDZ domain-like"/>
    <property type="match status" value="1"/>
</dbReference>
<dbReference type="InterPro" id="IPR041489">
    <property type="entry name" value="PDZ_6"/>
</dbReference>
<proteinExistence type="predicted"/>